<sequence>MSPLQCPGPAPARQAQTFSFHHCACQPTLPETKHPSSSWTSKKTLTGAPSASLPPPRVKVHLLSKAALWTDTMPLFLLERSQRPGHARIGRATEPRMPPPVQAARMRGPRRCRRMSTAEMTSALRRCATNVSSGRNMLCYAGL</sequence>
<comment type="caution">
    <text evidence="2">The sequence shown here is derived from an EMBL/GenBank/DDBJ whole genome shotgun (WGS) entry which is preliminary data.</text>
</comment>
<evidence type="ECO:0000313" key="2">
    <source>
        <dbReference type="EMBL" id="KAH7028793.1"/>
    </source>
</evidence>
<evidence type="ECO:0000313" key="3">
    <source>
        <dbReference type="Proteomes" id="UP000756346"/>
    </source>
</evidence>
<dbReference type="EMBL" id="JAGTJQ010000006">
    <property type="protein sequence ID" value="KAH7028793.1"/>
    <property type="molecule type" value="Genomic_DNA"/>
</dbReference>
<dbReference type="AlphaFoldDB" id="A0A9P9BLN8"/>
<proteinExistence type="predicted"/>
<dbReference type="RefSeq" id="XP_046011081.1">
    <property type="nucleotide sequence ID" value="XM_046148120.1"/>
</dbReference>
<gene>
    <name evidence="2" type="ORF">B0I36DRAFT_126230</name>
</gene>
<name>A0A9P9BLN8_9PEZI</name>
<accession>A0A9P9BLN8</accession>
<evidence type="ECO:0000256" key="1">
    <source>
        <dbReference type="SAM" id="MobiDB-lite"/>
    </source>
</evidence>
<feature type="compositionally biased region" description="Polar residues" evidence="1">
    <location>
        <begin position="35"/>
        <end position="49"/>
    </location>
</feature>
<organism evidence="2 3">
    <name type="scientific">Microdochium trichocladiopsis</name>
    <dbReference type="NCBI Taxonomy" id="1682393"/>
    <lineage>
        <taxon>Eukaryota</taxon>
        <taxon>Fungi</taxon>
        <taxon>Dikarya</taxon>
        <taxon>Ascomycota</taxon>
        <taxon>Pezizomycotina</taxon>
        <taxon>Sordariomycetes</taxon>
        <taxon>Xylariomycetidae</taxon>
        <taxon>Xylariales</taxon>
        <taxon>Microdochiaceae</taxon>
        <taxon>Microdochium</taxon>
    </lineage>
</organism>
<reference evidence="2" key="1">
    <citation type="journal article" date="2021" name="Nat. Commun.">
        <title>Genetic determinants of endophytism in the Arabidopsis root mycobiome.</title>
        <authorList>
            <person name="Mesny F."/>
            <person name="Miyauchi S."/>
            <person name="Thiergart T."/>
            <person name="Pickel B."/>
            <person name="Atanasova L."/>
            <person name="Karlsson M."/>
            <person name="Huettel B."/>
            <person name="Barry K.W."/>
            <person name="Haridas S."/>
            <person name="Chen C."/>
            <person name="Bauer D."/>
            <person name="Andreopoulos W."/>
            <person name="Pangilinan J."/>
            <person name="LaButti K."/>
            <person name="Riley R."/>
            <person name="Lipzen A."/>
            <person name="Clum A."/>
            <person name="Drula E."/>
            <person name="Henrissat B."/>
            <person name="Kohler A."/>
            <person name="Grigoriev I.V."/>
            <person name="Martin F.M."/>
            <person name="Hacquard S."/>
        </authorList>
    </citation>
    <scope>NUCLEOTIDE SEQUENCE</scope>
    <source>
        <strain evidence="2">MPI-CAGE-CH-0230</strain>
    </source>
</reference>
<dbReference type="Proteomes" id="UP000756346">
    <property type="component" value="Unassembled WGS sequence"/>
</dbReference>
<feature type="region of interest" description="Disordered" evidence="1">
    <location>
        <begin position="29"/>
        <end position="55"/>
    </location>
</feature>
<keyword evidence="3" id="KW-1185">Reference proteome</keyword>
<dbReference type="GeneID" id="70177666"/>
<protein>
    <submittedName>
        <fullName evidence="2">Uncharacterized protein</fullName>
    </submittedName>
</protein>